<accession>A0A8S0YZK3</accession>
<reference evidence="1 2" key="1">
    <citation type="submission" date="2020-04" db="EMBL/GenBank/DDBJ databases">
        <authorList>
            <person name="Wallbank WR R."/>
            <person name="Pardo Diaz C."/>
            <person name="Kozak K."/>
            <person name="Martin S."/>
            <person name="Jiggins C."/>
            <person name="Moest M."/>
            <person name="Warren A I."/>
            <person name="Byers J.R.P. K."/>
            <person name="Montejo-Kovacevich G."/>
            <person name="Yen C E."/>
        </authorList>
    </citation>
    <scope>NUCLEOTIDE SEQUENCE [LARGE SCALE GENOMIC DNA]</scope>
</reference>
<sequence length="200" mass="23173">MRHKDRLHLRARNKPSDPLAQLIYTRYRNCFAELIRKVKYDYDNKTLTLNKGQPKKLWETIKEICHISTKNSEPNKLLSPFGTNHWKQSLNLCNDHFGHSRTKTSQNNIIAKLQNLLAVCNILHTVLVYSHQYSHDTTTIDTKPKYFFLEPTDTTEVEAIIVNLDHNKALGIDNLSNSLVKIIRNSTIEPLTTIFNMSIT</sequence>
<keyword evidence="2" id="KW-1185">Reference proteome</keyword>
<dbReference type="AlphaFoldDB" id="A0A8S0YZK3"/>
<dbReference type="EMBL" id="CADEBC010000196">
    <property type="protein sequence ID" value="CAB3225017.1"/>
    <property type="molecule type" value="Genomic_DNA"/>
</dbReference>
<name>A0A8S0YZK3_ARCPL</name>
<dbReference type="OrthoDB" id="445826at2759"/>
<evidence type="ECO:0000313" key="2">
    <source>
        <dbReference type="Proteomes" id="UP000494106"/>
    </source>
</evidence>
<organism evidence="1 2">
    <name type="scientific">Arctia plantaginis</name>
    <name type="common">Wood tiger moth</name>
    <name type="synonym">Phalaena plantaginis</name>
    <dbReference type="NCBI Taxonomy" id="874455"/>
    <lineage>
        <taxon>Eukaryota</taxon>
        <taxon>Metazoa</taxon>
        <taxon>Ecdysozoa</taxon>
        <taxon>Arthropoda</taxon>
        <taxon>Hexapoda</taxon>
        <taxon>Insecta</taxon>
        <taxon>Pterygota</taxon>
        <taxon>Neoptera</taxon>
        <taxon>Endopterygota</taxon>
        <taxon>Lepidoptera</taxon>
        <taxon>Glossata</taxon>
        <taxon>Ditrysia</taxon>
        <taxon>Noctuoidea</taxon>
        <taxon>Erebidae</taxon>
        <taxon>Arctiinae</taxon>
        <taxon>Arctia</taxon>
    </lineage>
</organism>
<protein>
    <submittedName>
        <fullName evidence="1">Uncharacterized protein</fullName>
    </submittedName>
</protein>
<comment type="caution">
    <text evidence="1">The sequence shown here is derived from an EMBL/GenBank/DDBJ whole genome shotgun (WGS) entry which is preliminary data.</text>
</comment>
<proteinExistence type="predicted"/>
<dbReference type="Proteomes" id="UP000494106">
    <property type="component" value="Unassembled WGS sequence"/>
</dbReference>
<gene>
    <name evidence="1" type="ORF">APLA_LOCUS2296</name>
</gene>
<evidence type="ECO:0000313" key="1">
    <source>
        <dbReference type="EMBL" id="CAB3225017.1"/>
    </source>
</evidence>